<dbReference type="KEGG" id="vta:A0834"/>
<keyword evidence="2 5" id="KW-0012">Acyltransferase</keyword>
<comment type="similarity">
    <text evidence="3">Belongs to the acetyltransferase family. RimJ subfamily.</text>
</comment>
<evidence type="ECO:0000256" key="2">
    <source>
        <dbReference type="ARBA" id="ARBA00023315"/>
    </source>
</evidence>
<dbReference type="GO" id="GO:0008999">
    <property type="term" value="F:protein-N-terminal-alanine acetyltransferase activity"/>
    <property type="evidence" value="ECO:0007669"/>
    <property type="project" value="TreeGrafter"/>
</dbReference>
<dbReference type="OrthoDB" id="9801669at2"/>
<name>A0A2N8ZAB2_9VIBR</name>
<feature type="domain" description="N-acetyltransferase" evidence="4">
    <location>
        <begin position="11"/>
        <end position="176"/>
    </location>
</feature>
<dbReference type="PROSITE" id="PS51186">
    <property type="entry name" value="GNAT"/>
    <property type="match status" value="1"/>
</dbReference>
<dbReference type="NCBIfam" id="NF008072">
    <property type="entry name" value="PRK10809.1"/>
    <property type="match status" value="1"/>
</dbReference>
<dbReference type="Pfam" id="PF13302">
    <property type="entry name" value="Acetyltransf_3"/>
    <property type="match status" value="1"/>
</dbReference>
<keyword evidence="6" id="KW-1185">Reference proteome</keyword>
<evidence type="ECO:0000256" key="1">
    <source>
        <dbReference type="ARBA" id="ARBA00022679"/>
    </source>
</evidence>
<evidence type="ECO:0000256" key="3">
    <source>
        <dbReference type="ARBA" id="ARBA00038502"/>
    </source>
</evidence>
<dbReference type="InterPro" id="IPR000182">
    <property type="entry name" value="GNAT_dom"/>
</dbReference>
<dbReference type="Proteomes" id="UP000235828">
    <property type="component" value="Chromosome A"/>
</dbReference>
<keyword evidence="1 5" id="KW-0808">Transferase</keyword>
<protein>
    <submittedName>
        <fullName evidence="5">Ribosomal-protein-alanine acetyltransferase</fullName>
        <ecNumber evidence="5">2.3.1.128</ecNumber>
    </submittedName>
</protein>
<evidence type="ECO:0000313" key="5">
    <source>
        <dbReference type="EMBL" id="SON48813.1"/>
    </source>
</evidence>
<dbReference type="InterPro" id="IPR016181">
    <property type="entry name" value="Acyl_CoA_acyltransferase"/>
</dbReference>
<dbReference type="SUPFAM" id="SSF55729">
    <property type="entry name" value="Acyl-CoA N-acyltransferases (Nat)"/>
    <property type="match status" value="1"/>
</dbReference>
<dbReference type="GO" id="GO:0005737">
    <property type="term" value="C:cytoplasm"/>
    <property type="evidence" value="ECO:0007669"/>
    <property type="project" value="TreeGrafter"/>
</dbReference>
<evidence type="ECO:0000313" key="6">
    <source>
        <dbReference type="Proteomes" id="UP000235828"/>
    </source>
</evidence>
<evidence type="ECO:0000259" key="4">
    <source>
        <dbReference type="PROSITE" id="PS51186"/>
    </source>
</evidence>
<dbReference type="EC" id="2.3.1.128" evidence="5"/>
<accession>A0A2N8ZAB2</accession>
<dbReference type="EMBL" id="LT960611">
    <property type="protein sequence ID" value="SON48813.1"/>
    <property type="molecule type" value="Genomic_DNA"/>
</dbReference>
<dbReference type="Gene3D" id="3.40.630.30">
    <property type="match status" value="1"/>
</dbReference>
<organism evidence="5 6">
    <name type="scientific">Vibrio tapetis subsp. tapetis</name>
    <dbReference type="NCBI Taxonomy" id="1671868"/>
    <lineage>
        <taxon>Bacteria</taxon>
        <taxon>Pseudomonadati</taxon>
        <taxon>Pseudomonadota</taxon>
        <taxon>Gammaproteobacteria</taxon>
        <taxon>Vibrionales</taxon>
        <taxon>Vibrionaceae</taxon>
        <taxon>Vibrio</taxon>
    </lineage>
</organism>
<gene>
    <name evidence="5" type="primary">rimJ</name>
    <name evidence="5" type="ORF">VTAP4600_A0834</name>
</gene>
<dbReference type="PANTHER" id="PTHR43792:SF8">
    <property type="entry name" value="[RIBOSOMAL PROTEIN US5]-ALANINE N-ACETYLTRANSFERASE"/>
    <property type="match status" value="1"/>
</dbReference>
<reference evidence="5 6" key="1">
    <citation type="submission" date="2017-10" db="EMBL/GenBank/DDBJ databases">
        <authorList>
            <person name="Banno H."/>
            <person name="Chua N.-H."/>
        </authorList>
    </citation>
    <scope>NUCLEOTIDE SEQUENCE [LARGE SCALE GENOMIC DNA]</scope>
    <source>
        <strain evidence="5">Vibrio tapetis CECT4600</strain>
    </source>
</reference>
<sequence>MYYVNLKQNGLCVRSATPDDAALIADYFVANRAHLKPWEPVRAPAFFEESGWKQRLVKLHELHRMALAFYLLIIDEESGDMLGTISFSNISRHPFHACNVGYSMDGNNQGRGVMKQALRMACEWMFKEQKLHRIMAAYIPTNTRSERVLHAIGFTPEGFAKDYLLIDGQWQDHNLTSLINQDWTE</sequence>
<dbReference type="InterPro" id="IPR051531">
    <property type="entry name" value="N-acetyltransferase"/>
</dbReference>
<dbReference type="AlphaFoldDB" id="A0A2N8ZAB2"/>
<dbReference type="RefSeq" id="WP_102521599.1">
    <property type="nucleotide sequence ID" value="NZ_LT960611.1"/>
</dbReference>
<dbReference type="PANTHER" id="PTHR43792">
    <property type="entry name" value="GNAT FAMILY, PUTATIVE (AFU_ORTHOLOGUE AFUA_3G00765)-RELATED-RELATED"/>
    <property type="match status" value="1"/>
</dbReference>
<proteinExistence type="inferred from homology"/>